<reference evidence="1" key="1">
    <citation type="submission" date="2022-02" db="EMBL/GenBank/DDBJ databases">
        <title>Plant Genome Project.</title>
        <authorList>
            <person name="Zhang R.-G."/>
        </authorList>
    </citation>
    <scope>NUCLEOTIDE SEQUENCE</scope>
    <source>
        <strain evidence="1">AT1</strain>
    </source>
</reference>
<accession>A0ACC0M4P9</accession>
<keyword evidence="2" id="KW-1185">Reference proteome</keyword>
<evidence type="ECO:0000313" key="1">
    <source>
        <dbReference type="EMBL" id="KAI8535554.1"/>
    </source>
</evidence>
<dbReference type="EMBL" id="CM046397">
    <property type="protein sequence ID" value="KAI8535554.1"/>
    <property type="molecule type" value="Genomic_DNA"/>
</dbReference>
<organism evidence="1 2">
    <name type="scientific">Rhododendron molle</name>
    <name type="common">Chinese azalea</name>
    <name type="synonym">Azalea mollis</name>
    <dbReference type="NCBI Taxonomy" id="49168"/>
    <lineage>
        <taxon>Eukaryota</taxon>
        <taxon>Viridiplantae</taxon>
        <taxon>Streptophyta</taxon>
        <taxon>Embryophyta</taxon>
        <taxon>Tracheophyta</taxon>
        <taxon>Spermatophyta</taxon>
        <taxon>Magnoliopsida</taxon>
        <taxon>eudicotyledons</taxon>
        <taxon>Gunneridae</taxon>
        <taxon>Pentapetalae</taxon>
        <taxon>asterids</taxon>
        <taxon>Ericales</taxon>
        <taxon>Ericaceae</taxon>
        <taxon>Ericoideae</taxon>
        <taxon>Rhodoreae</taxon>
        <taxon>Rhododendron</taxon>
    </lineage>
</organism>
<proteinExistence type="predicted"/>
<gene>
    <name evidence="1" type="ORF">RHMOL_Rhmol10G0183200</name>
</gene>
<sequence>MDYGRLTEAFNGFINWVLINGSSDYKKFCLSCSDFYDAETVARWVIVATLRNVQELDLQFSPSNAFDLPYCLMTSKSLRVLKLNLFLHVLKLPRSIGVGRLTSLDLMLVELPDEQLPQKLFLNCPFLESLSLVSCVLNKLKVLDISATNLKFLTIDNNCMGLENSDAEDGLSKSKLKFRARKLISFKYLGPLAQEYSLDNLSSLSYAFFYLIHGF</sequence>
<evidence type="ECO:0000313" key="2">
    <source>
        <dbReference type="Proteomes" id="UP001062846"/>
    </source>
</evidence>
<comment type="caution">
    <text evidence="1">The sequence shown here is derived from an EMBL/GenBank/DDBJ whole genome shotgun (WGS) entry which is preliminary data.</text>
</comment>
<protein>
    <submittedName>
        <fullName evidence="1">Uncharacterized protein</fullName>
    </submittedName>
</protein>
<dbReference type="Proteomes" id="UP001062846">
    <property type="component" value="Chromosome 10"/>
</dbReference>
<name>A0ACC0M4P9_RHOML</name>